<dbReference type="PANTHER" id="PTHR42786">
    <property type="entry name" value="TRNA/RRNA METHYLTRANSFERASE"/>
    <property type="match status" value="1"/>
</dbReference>
<keyword evidence="2" id="KW-0489">Methyltransferase</keyword>
<feature type="non-terminal residue" evidence="6">
    <location>
        <position position="116"/>
    </location>
</feature>
<protein>
    <recommendedName>
        <fullName evidence="5">tRNA/rRNA methyltransferase SpoU type domain-containing protein</fullName>
    </recommendedName>
</protein>
<sequence>MGNHRKVPLPSGNKNLCIVLVNPEHDGNIGAVARSMLNFGITDLRVVGRSGEWSEEARNRAKNAQVVLDSVKLANSFTDATSDCSVVIGTSGKREDGDKTAMRHFLLPEELPERLS</sequence>
<keyword evidence="4" id="KW-0949">S-adenosyl-L-methionine</keyword>
<dbReference type="InterPro" id="IPR004384">
    <property type="entry name" value="RNA_MeTrfase_TrmJ/LasT"/>
</dbReference>
<accession>A0A381YD99</accession>
<name>A0A381YD99_9ZZZZ</name>
<evidence type="ECO:0000256" key="3">
    <source>
        <dbReference type="ARBA" id="ARBA00022679"/>
    </source>
</evidence>
<dbReference type="Pfam" id="PF00588">
    <property type="entry name" value="SpoU_methylase"/>
    <property type="match status" value="1"/>
</dbReference>
<organism evidence="6">
    <name type="scientific">marine metagenome</name>
    <dbReference type="NCBI Taxonomy" id="408172"/>
    <lineage>
        <taxon>unclassified sequences</taxon>
        <taxon>metagenomes</taxon>
        <taxon>ecological metagenomes</taxon>
    </lineage>
</organism>
<dbReference type="Gene3D" id="3.40.1280.10">
    <property type="match status" value="1"/>
</dbReference>
<feature type="domain" description="tRNA/rRNA methyltransferase SpoU type" evidence="5">
    <location>
        <begin position="16"/>
        <end position="92"/>
    </location>
</feature>
<dbReference type="EMBL" id="UINC01017956">
    <property type="protein sequence ID" value="SVA74984.1"/>
    <property type="molecule type" value="Genomic_DNA"/>
</dbReference>
<evidence type="ECO:0000256" key="4">
    <source>
        <dbReference type="ARBA" id="ARBA00022691"/>
    </source>
</evidence>
<gene>
    <name evidence="6" type="ORF">METZ01_LOCUS127838</name>
</gene>
<comment type="similarity">
    <text evidence="1">Belongs to the class IV-like SAM-binding methyltransferase superfamily. RNA methyltransferase TrmH family.</text>
</comment>
<evidence type="ECO:0000256" key="2">
    <source>
        <dbReference type="ARBA" id="ARBA00022603"/>
    </source>
</evidence>
<reference evidence="6" key="1">
    <citation type="submission" date="2018-05" db="EMBL/GenBank/DDBJ databases">
        <authorList>
            <person name="Lanie J.A."/>
            <person name="Ng W.-L."/>
            <person name="Kazmierczak K.M."/>
            <person name="Andrzejewski T.M."/>
            <person name="Davidsen T.M."/>
            <person name="Wayne K.J."/>
            <person name="Tettelin H."/>
            <person name="Glass J.I."/>
            <person name="Rusch D."/>
            <person name="Podicherti R."/>
            <person name="Tsui H.-C.T."/>
            <person name="Winkler M.E."/>
        </authorList>
    </citation>
    <scope>NUCLEOTIDE SEQUENCE</scope>
</reference>
<dbReference type="InterPro" id="IPR029028">
    <property type="entry name" value="Alpha/beta_knot_MTases"/>
</dbReference>
<dbReference type="GO" id="GO:0008173">
    <property type="term" value="F:RNA methyltransferase activity"/>
    <property type="evidence" value="ECO:0007669"/>
    <property type="project" value="InterPro"/>
</dbReference>
<dbReference type="SUPFAM" id="SSF75217">
    <property type="entry name" value="alpha/beta knot"/>
    <property type="match status" value="1"/>
</dbReference>
<keyword evidence="3" id="KW-0808">Transferase</keyword>
<evidence type="ECO:0000313" key="6">
    <source>
        <dbReference type="EMBL" id="SVA74984.1"/>
    </source>
</evidence>
<evidence type="ECO:0000259" key="5">
    <source>
        <dbReference type="Pfam" id="PF00588"/>
    </source>
</evidence>
<proteinExistence type="inferred from homology"/>
<dbReference type="GO" id="GO:0002128">
    <property type="term" value="P:tRNA nucleoside ribose methylation"/>
    <property type="evidence" value="ECO:0007669"/>
    <property type="project" value="TreeGrafter"/>
</dbReference>
<dbReference type="InterPro" id="IPR001537">
    <property type="entry name" value="SpoU_MeTrfase"/>
</dbReference>
<evidence type="ECO:0000256" key="1">
    <source>
        <dbReference type="ARBA" id="ARBA00007228"/>
    </source>
</evidence>
<dbReference type="GO" id="GO:0005829">
    <property type="term" value="C:cytosol"/>
    <property type="evidence" value="ECO:0007669"/>
    <property type="project" value="TreeGrafter"/>
</dbReference>
<dbReference type="PANTHER" id="PTHR42786:SF2">
    <property type="entry name" value="TRNA (CYTIDINE_URIDINE-2'-O-)-METHYLTRANSFERASE TRMJ"/>
    <property type="match status" value="1"/>
</dbReference>
<dbReference type="GO" id="GO:0003723">
    <property type="term" value="F:RNA binding"/>
    <property type="evidence" value="ECO:0007669"/>
    <property type="project" value="InterPro"/>
</dbReference>
<dbReference type="InterPro" id="IPR029026">
    <property type="entry name" value="tRNA_m1G_MTases_N"/>
</dbReference>
<dbReference type="AlphaFoldDB" id="A0A381YD99"/>